<evidence type="ECO:0000313" key="1">
    <source>
        <dbReference type="EMBL" id="MEL3959357.1"/>
    </source>
</evidence>
<protein>
    <submittedName>
        <fullName evidence="1">Uncharacterized protein</fullName>
    </submittedName>
</protein>
<reference evidence="1 2" key="1">
    <citation type="submission" date="2024-03" db="EMBL/GenBank/DDBJ databases">
        <title>Bacilli Hybrid Assemblies.</title>
        <authorList>
            <person name="Kovac J."/>
        </authorList>
    </citation>
    <scope>NUCLEOTIDE SEQUENCE [LARGE SCALE GENOMIC DNA]</scope>
    <source>
        <strain evidence="1 2">FSL M8-0022</strain>
    </source>
</reference>
<dbReference type="RefSeq" id="WP_342020995.1">
    <property type="nucleotide sequence ID" value="NZ_JBBYAK010000002.1"/>
</dbReference>
<name>A0ABU9K4H5_9BACI</name>
<dbReference type="EMBL" id="JBBYAK010000002">
    <property type="protein sequence ID" value="MEL3959357.1"/>
    <property type="molecule type" value="Genomic_DNA"/>
</dbReference>
<comment type="caution">
    <text evidence="1">The sequence shown here is derived from an EMBL/GenBank/DDBJ whole genome shotgun (WGS) entry which is preliminary data.</text>
</comment>
<gene>
    <name evidence="1" type="ORF">NST17_19580</name>
</gene>
<evidence type="ECO:0000313" key="2">
    <source>
        <dbReference type="Proteomes" id="UP001459714"/>
    </source>
</evidence>
<accession>A0ABU9K4H5</accession>
<dbReference type="Proteomes" id="UP001459714">
    <property type="component" value="Unassembled WGS sequence"/>
</dbReference>
<sequence>MLILEKLPVMNVKDEFTDEILDVLKPVHQEVNGELIEVYYEGEEYQQTGFFTKDGRKVSVTEKQGGILHGILDDEEYQAIEHAHEDGTFTRTAWMKIN</sequence>
<organism evidence="1 2">
    <name type="scientific">Caldifermentibacillus hisashii</name>
    <dbReference type="NCBI Taxonomy" id="996558"/>
    <lineage>
        <taxon>Bacteria</taxon>
        <taxon>Bacillati</taxon>
        <taxon>Bacillota</taxon>
        <taxon>Bacilli</taxon>
        <taxon>Bacillales</taxon>
        <taxon>Bacillaceae</taxon>
        <taxon>Caldifermentibacillus</taxon>
    </lineage>
</organism>
<keyword evidence="2" id="KW-1185">Reference proteome</keyword>
<proteinExistence type="predicted"/>